<sequence>MQSLRFFLTLFIIWSVTQICIWGFSEIVVPGSRLESILGTEDIGIGLKVFTYALFPLPFSIMFTRRLVNKDNT</sequence>
<dbReference type="AlphaFoldDB" id="A0AB38VTW9"/>
<keyword evidence="1" id="KW-0472">Membrane</keyword>
<keyword evidence="1" id="KW-1133">Transmembrane helix</keyword>
<feature type="transmembrane region" description="Helical" evidence="1">
    <location>
        <begin position="7"/>
        <end position="25"/>
    </location>
</feature>
<reference evidence="2 3" key="1">
    <citation type="submission" date="2018-12" db="EMBL/GenBank/DDBJ databases">
        <authorList>
            <consortium name="Pathogen Informatics"/>
        </authorList>
    </citation>
    <scope>NUCLEOTIDE SEQUENCE [LARGE SCALE GENOMIC DNA]</scope>
    <source>
        <strain evidence="2 3">NCTC949</strain>
    </source>
</reference>
<proteinExistence type="predicted"/>
<evidence type="ECO:0000313" key="2">
    <source>
        <dbReference type="EMBL" id="VEH05772.1"/>
    </source>
</evidence>
<gene>
    <name evidence="2" type="ORF">NCTC949_00782</name>
</gene>
<dbReference type="EMBL" id="LR134377">
    <property type="protein sequence ID" value="VEH05772.1"/>
    <property type="molecule type" value="Genomic_DNA"/>
</dbReference>
<feature type="transmembrane region" description="Helical" evidence="1">
    <location>
        <begin position="45"/>
        <end position="64"/>
    </location>
</feature>
<dbReference type="Proteomes" id="UP000271380">
    <property type="component" value="Chromosome"/>
</dbReference>
<protein>
    <submittedName>
        <fullName evidence="2">Uncharacterized protein</fullName>
    </submittedName>
</protein>
<evidence type="ECO:0000256" key="1">
    <source>
        <dbReference type="SAM" id="Phobius"/>
    </source>
</evidence>
<evidence type="ECO:0000313" key="3">
    <source>
        <dbReference type="Proteomes" id="UP000271380"/>
    </source>
</evidence>
<organism evidence="2 3">
    <name type="scientific">Corynebacterium kutscheri</name>
    <dbReference type="NCBI Taxonomy" id="35755"/>
    <lineage>
        <taxon>Bacteria</taxon>
        <taxon>Bacillati</taxon>
        <taxon>Actinomycetota</taxon>
        <taxon>Actinomycetes</taxon>
        <taxon>Mycobacteriales</taxon>
        <taxon>Corynebacteriaceae</taxon>
        <taxon>Corynebacterium</taxon>
    </lineage>
</organism>
<accession>A0AB38VTW9</accession>
<name>A0AB38VTW9_9CORY</name>
<keyword evidence="1" id="KW-0812">Transmembrane</keyword>